<accession>A0A915YVJ3</accession>
<feature type="compositionally biased region" description="Acidic residues" evidence="1">
    <location>
        <begin position="455"/>
        <end position="472"/>
    </location>
</feature>
<evidence type="ECO:0000313" key="3">
    <source>
        <dbReference type="Proteomes" id="UP000684084"/>
    </source>
</evidence>
<sequence length="558" mass="65094">MCPIGHMDICPNPIGDPIGHIQLINYSKTCLLQNIPTKYITVLNEKANKFNYFALCCYCKAKITNTKRLVISHLKSCNKFEEQYSENERNRILFPERYEEIQEKDQTEGESSFSHEQNFSFPSSSLSHRSSFSSSSLSHRSSFSASSLSQHSHEFEISTEEESANKKRKTKIMYYMPRPTPLSKQEYTQWEDLVLNSTIDNGWLFRWVENQSSQKMINFANPGLKLPSQKPYKNEILIIYLKWKVLAGRILNTNSEHIKKTLIDTAQKDELGVTVCFDGWKNVKKQEIMGSVLITSDGQVLVWGGEDISRNRVQWEEIKEFTLNFLSDLDKQNIKYNAVITDSASSNQAARKRLAPERRDVLISKYAPEEFDQEDEAIYHSGEEDETRNNKTLPLDICKTIDNDIWWREIKQLEKLLYPFCGVLNKLQAENARLHDKPLGFRKKQQDDDQFNVSDNDDDFLNQSSEDSEQDIESPREWRNLINEWIEMVEDEESEILNQEDEENGEIAPLIGRTMDLDEILQKKHPLISKRAKWKLDDIFDFEKIQPPTYLTLLHETE</sequence>
<comment type="caution">
    <text evidence="2">The sequence shown here is derived from an EMBL/GenBank/DDBJ whole genome shotgun (WGS) entry which is preliminary data.</text>
</comment>
<dbReference type="VEuPathDB" id="FungiDB:RhiirFUN_001412"/>
<gene>
    <name evidence="2" type="ORF">CHRIB12_LOCUS4359</name>
</gene>
<dbReference type="AlphaFoldDB" id="A0A915YVJ3"/>
<evidence type="ECO:0000313" key="2">
    <source>
        <dbReference type="EMBL" id="CAB5347212.1"/>
    </source>
</evidence>
<dbReference type="VEuPathDB" id="FungiDB:RhiirFUN_001413"/>
<feature type="region of interest" description="Disordered" evidence="1">
    <location>
        <begin position="104"/>
        <end position="126"/>
    </location>
</feature>
<feature type="compositionally biased region" description="Polar residues" evidence="1">
    <location>
        <begin position="109"/>
        <end position="118"/>
    </location>
</feature>
<dbReference type="OrthoDB" id="2423954at2759"/>
<feature type="region of interest" description="Disordered" evidence="1">
    <location>
        <begin position="444"/>
        <end position="475"/>
    </location>
</feature>
<dbReference type="EMBL" id="CAGKOT010000006">
    <property type="protein sequence ID" value="CAB5347212.1"/>
    <property type="molecule type" value="Genomic_DNA"/>
</dbReference>
<protein>
    <submittedName>
        <fullName evidence="2">Uncharacterized protein</fullName>
    </submittedName>
</protein>
<dbReference type="Proteomes" id="UP000684084">
    <property type="component" value="Unassembled WGS sequence"/>
</dbReference>
<organism evidence="2 3">
    <name type="scientific">Rhizophagus irregularis</name>
    <dbReference type="NCBI Taxonomy" id="588596"/>
    <lineage>
        <taxon>Eukaryota</taxon>
        <taxon>Fungi</taxon>
        <taxon>Fungi incertae sedis</taxon>
        <taxon>Mucoromycota</taxon>
        <taxon>Glomeromycotina</taxon>
        <taxon>Glomeromycetes</taxon>
        <taxon>Glomerales</taxon>
        <taxon>Glomeraceae</taxon>
        <taxon>Rhizophagus</taxon>
    </lineage>
</organism>
<reference evidence="2" key="1">
    <citation type="submission" date="2020-05" db="EMBL/GenBank/DDBJ databases">
        <authorList>
            <person name="Rincon C."/>
            <person name="Sanders R I."/>
            <person name="Robbins C."/>
            <person name="Chaturvedi A."/>
        </authorList>
    </citation>
    <scope>NUCLEOTIDE SEQUENCE</scope>
    <source>
        <strain evidence="2">CHB12</strain>
    </source>
</reference>
<name>A0A915YVJ3_9GLOM</name>
<proteinExistence type="predicted"/>
<evidence type="ECO:0000256" key="1">
    <source>
        <dbReference type="SAM" id="MobiDB-lite"/>
    </source>
</evidence>